<gene>
    <name evidence="2" type="ORF">B296_00006194</name>
</gene>
<evidence type="ECO:0000256" key="1">
    <source>
        <dbReference type="SAM" id="MobiDB-lite"/>
    </source>
</evidence>
<proteinExistence type="predicted"/>
<accession>A0A427APC5</accession>
<comment type="caution">
    <text evidence="2">The sequence shown here is derived from an EMBL/GenBank/DDBJ whole genome shotgun (WGS) entry which is preliminary data.</text>
</comment>
<organism evidence="2 3">
    <name type="scientific">Ensete ventricosum</name>
    <name type="common">Abyssinian banana</name>
    <name type="synonym">Musa ensete</name>
    <dbReference type="NCBI Taxonomy" id="4639"/>
    <lineage>
        <taxon>Eukaryota</taxon>
        <taxon>Viridiplantae</taxon>
        <taxon>Streptophyta</taxon>
        <taxon>Embryophyta</taxon>
        <taxon>Tracheophyta</taxon>
        <taxon>Spermatophyta</taxon>
        <taxon>Magnoliopsida</taxon>
        <taxon>Liliopsida</taxon>
        <taxon>Zingiberales</taxon>
        <taxon>Musaceae</taxon>
        <taxon>Ensete</taxon>
    </lineage>
</organism>
<feature type="region of interest" description="Disordered" evidence="1">
    <location>
        <begin position="57"/>
        <end position="110"/>
    </location>
</feature>
<sequence length="163" mass="18460">MEQTIVPYLPQLMHSVTHQLTPPTALLQTESLLAPNRGAPLETEPSQRQVVEARAASLTPMPTPSQSRSYDLVQTGPNFDSLSPEDTPAVAEEEGGQEKGLLNAPNLIKSHSERRDKRRYCRFHSEYDHDTEECRDLQYQIEDLIRRGHLSQYVHDQSSLPNT</sequence>
<protein>
    <submittedName>
        <fullName evidence="2">Uncharacterized protein</fullName>
    </submittedName>
</protein>
<dbReference type="Proteomes" id="UP000287651">
    <property type="component" value="Unassembled WGS sequence"/>
</dbReference>
<reference evidence="2 3" key="1">
    <citation type="journal article" date="2014" name="Agronomy (Basel)">
        <title>A Draft Genome Sequence for Ensete ventricosum, the Drought-Tolerant Tree Against Hunger.</title>
        <authorList>
            <person name="Harrison J."/>
            <person name="Moore K.A."/>
            <person name="Paszkiewicz K."/>
            <person name="Jones T."/>
            <person name="Grant M."/>
            <person name="Ambacheew D."/>
            <person name="Muzemil S."/>
            <person name="Studholme D.J."/>
        </authorList>
    </citation>
    <scope>NUCLEOTIDE SEQUENCE [LARGE SCALE GENOMIC DNA]</scope>
</reference>
<evidence type="ECO:0000313" key="3">
    <source>
        <dbReference type="Proteomes" id="UP000287651"/>
    </source>
</evidence>
<dbReference type="AlphaFoldDB" id="A0A427APC5"/>
<name>A0A427APC5_ENSVE</name>
<dbReference type="EMBL" id="AMZH03001768">
    <property type="protein sequence ID" value="RRT78080.1"/>
    <property type="molecule type" value="Genomic_DNA"/>
</dbReference>
<evidence type="ECO:0000313" key="2">
    <source>
        <dbReference type="EMBL" id="RRT78080.1"/>
    </source>
</evidence>